<feature type="compositionally biased region" description="Basic and acidic residues" evidence="2">
    <location>
        <begin position="391"/>
        <end position="432"/>
    </location>
</feature>
<feature type="region of interest" description="Disordered" evidence="2">
    <location>
        <begin position="543"/>
        <end position="612"/>
    </location>
</feature>
<dbReference type="PROSITE" id="PS51457">
    <property type="entry name" value="BEN"/>
    <property type="match status" value="1"/>
</dbReference>
<evidence type="ECO:0000259" key="3">
    <source>
        <dbReference type="PROSITE" id="PS51457"/>
    </source>
</evidence>
<dbReference type="SMART" id="SM01025">
    <property type="entry name" value="BEN"/>
    <property type="match status" value="1"/>
</dbReference>
<feature type="compositionally biased region" description="Basic and acidic residues" evidence="2">
    <location>
        <begin position="122"/>
        <end position="166"/>
    </location>
</feature>
<feature type="domain" description="BEN" evidence="3">
    <location>
        <begin position="886"/>
        <end position="983"/>
    </location>
</feature>
<feature type="region of interest" description="Disordered" evidence="2">
    <location>
        <begin position="1"/>
        <end position="101"/>
    </location>
</feature>
<dbReference type="GO" id="GO:0003677">
    <property type="term" value="F:DNA binding"/>
    <property type="evidence" value="ECO:0007669"/>
    <property type="project" value="InterPro"/>
</dbReference>
<feature type="compositionally biased region" description="Polar residues" evidence="2">
    <location>
        <begin position="66"/>
        <end position="77"/>
    </location>
</feature>
<protein>
    <recommendedName>
        <fullName evidence="3">BEN domain-containing protein</fullName>
    </recommendedName>
</protein>
<dbReference type="InterPro" id="IPR018379">
    <property type="entry name" value="BEN_domain"/>
</dbReference>
<feature type="compositionally biased region" description="Polar residues" evidence="2">
    <location>
        <begin position="374"/>
        <end position="386"/>
    </location>
</feature>
<feature type="region of interest" description="Disordered" evidence="2">
    <location>
        <begin position="230"/>
        <end position="463"/>
    </location>
</feature>
<evidence type="ECO:0000256" key="1">
    <source>
        <dbReference type="SAM" id="Coils"/>
    </source>
</evidence>
<dbReference type="EMBL" id="BGPR01000444">
    <property type="protein sequence ID" value="GBM20598.1"/>
    <property type="molecule type" value="Genomic_DNA"/>
</dbReference>
<feature type="region of interest" description="Disordered" evidence="2">
    <location>
        <begin position="180"/>
        <end position="210"/>
    </location>
</feature>
<dbReference type="AlphaFoldDB" id="A0A4Y2DXR7"/>
<feature type="compositionally biased region" description="Acidic residues" evidence="2">
    <location>
        <begin position="304"/>
        <end position="313"/>
    </location>
</feature>
<feature type="compositionally biased region" description="Basic and acidic residues" evidence="2">
    <location>
        <begin position="32"/>
        <end position="44"/>
    </location>
</feature>
<feature type="compositionally biased region" description="Polar residues" evidence="2">
    <location>
        <begin position="769"/>
        <end position="787"/>
    </location>
</feature>
<gene>
    <name evidence="4" type="ORF">AVEN_261717_1</name>
</gene>
<feature type="region of interest" description="Disordered" evidence="2">
    <location>
        <begin position="113"/>
        <end position="166"/>
    </location>
</feature>
<dbReference type="Pfam" id="PF23460">
    <property type="entry name" value="ZMYND8_CC"/>
    <property type="match status" value="1"/>
</dbReference>
<sequence>MSSIVNPTQAKSKRCDLAQMSPSNGNGSSSKCVKEQGEDFEKESTTLLNVEHSRDKASCNDMKNGPNASRGSETNLQKRMGDSKPMDKSTESVSDSNQLNKIEMVLQRIKGYISTVDDDNENVVKDASDLKESAGEEDPGEKVNEKDVLDTASKSTEDDSKKKETEELSILSGLMKTKTLPSIEIPTVTIDDDSEKDKAPGLDVVKKNDSFSLKLIETIQSCKAKLGLSFESELDKIDSGDSESLDEDDENDEDEDEDDEEQEGEEDMSGDGQKHGKDDTSASDDASDESSESDEELNSHSSETDIETIDDADGSLMKGIETEHHESVPDGQEEETENKLACDKDKAEKHSDATNALNVTERTSPEKEVASEAHLQQQSANENSTEIIDCDFLKESSENPSLEDKEVDVQSTVLDKDSSDTSEDVQRNKPESEAVSLPETLTPTDVDKDHGTPISGEKNVKNSFECEKMDEDDEIFICPPVKPPTPPLICLDDGTETEPEGDEKSESDSNFKNSSANHFPKQVSPENAAKLCSVFGIPKVPTSARKSMKRVFKSPTYEEESSDDDFRVAPSSQGLPLSGAKRTFYNRDKNNSGGMPNSSVSHTATNGTHQPNEIRAKEQISSGDEPNDESNLNGIANILNKEPLASVEDSTQNSVPESSDTLNEKDAELFNLKKKLGTLFSAFQLQYWKHNQEKAELRHNMNLIVMEMRASLEADKKQVLETLSRTFERENSMYRRDKKKQWLVLAPAKSDILSGPLQPKLVPSKLDNSESTESQNALEKKGNNSVSLLKPKSSEGLAGSENNESKKEETNLEEIYFPSPPGISFEGLDTALPDDNIQFPHLKDSSEGYSSDTEQVVNEKMEDSSAEEDLNWSDVDDTDNELVNIGRGVEILAKYLNKCLIYGQSAKRLTRCLIDVIFPDIKLLASCSAFGNKSNVTKLTRAALPARKVEAIIDFVLKRFPEATRSEIVLAINMKCKEARNIVGKTGSNGNVKKTLFRRLLAKEQSMEANLVNESNPSAPKPPTTVTLVKEPSVNVVYVPSSSLSESTSSKKTILPKSTTLAGPNIMRCNPQILIRPKSGLTAVGPRLLVSPSAKLVRDPTKQLPSNVRPLISGQKYGGKILVPIEVKKPSGSELPSHQNKQRPYIIIGSPASALPSAVPATQMKSEQDRVADLRTKRAEYMRNYRRAQRERQTDEEANQHRAAEALRLRKYRQFQSA</sequence>
<keyword evidence="1" id="KW-0175">Coiled coil</keyword>
<feature type="compositionally biased region" description="Basic and acidic residues" evidence="2">
    <location>
        <begin position="337"/>
        <end position="352"/>
    </location>
</feature>
<feature type="compositionally biased region" description="Polar residues" evidence="2">
    <location>
        <begin position="1"/>
        <end position="10"/>
    </location>
</feature>
<evidence type="ECO:0000313" key="4">
    <source>
        <dbReference type="EMBL" id="GBM20598.1"/>
    </source>
</evidence>
<feature type="region of interest" description="Disordered" evidence="2">
    <location>
        <begin position="477"/>
        <end position="524"/>
    </location>
</feature>
<feature type="compositionally biased region" description="Polar residues" evidence="2">
    <location>
        <begin position="353"/>
        <end position="362"/>
    </location>
</feature>
<dbReference type="Proteomes" id="UP000499080">
    <property type="component" value="Unassembled WGS sequence"/>
</dbReference>
<feature type="compositionally biased region" description="Basic and acidic residues" evidence="2">
    <location>
        <begin position="79"/>
        <end position="90"/>
    </location>
</feature>
<reference evidence="4 5" key="1">
    <citation type="journal article" date="2019" name="Sci. Rep.">
        <title>Orb-weaving spider Araneus ventricosus genome elucidates the spidroin gene catalogue.</title>
        <authorList>
            <person name="Kono N."/>
            <person name="Nakamura H."/>
            <person name="Ohtoshi R."/>
            <person name="Moran D.A.P."/>
            <person name="Shinohara A."/>
            <person name="Yoshida Y."/>
            <person name="Fujiwara M."/>
            <person name="Mori M."/>
            <person name="Tomita M."/>
            <person name="Arakawa K."/>
        </authorList>
    </citation>
    <scope>NUCLEOTIDE SEQUENCE [LARGE SCALE GENOMIC DNA]</scope>
</reference>
<feature type="compositionally biased region" description="Acidic residues" evidence="2">
    <location>
        <begin position="281"/>
        <end position="296"/>
    </location>
</feature>
<name>A0A4Y2DXR7_ARAVE</name>
<feature type="compositionally biased region" description="Basic and acidic residues" evidence="2">
    <location>
        <begin position="195"/>
        <end position="209"/>
    </location>
</feature>
<feature type="region of interest" description="Disordered" evidence="2">
    <location>
        <begin position="756"/>
        <end position="811"/>
    </location>
</feature>
<dbReference type="InterPro" id="IPR056987">
    <property type="entry name" value="ZMYND8_CC"/>
</dbReference>
<organism evidence="4 5">
    <name type="scientific">Araneus ventricosus</name>
    <name type="common">Orbweaver spider</name>
    <name type="synonym">Epeira ventricosa</name>
    <dbReference type="NCBI Taxonomy" id="182803"/>
    <lineage>
        <taxon>Eukaryota</taxon>
        <taxon>Metazoa</taxon>
        <taxon>Ecdysozoa</taxon>
        <taxon>Arthropoda</taxon>
        <taxon>Chelicerata</taxon>
        <taxon>Arachnida</taxon>
        <taxon>Araneae</taxon>
        <taxon>Araneomorphae</taxon>
        <taxon>Entelegynae</taxon>
        <taxon>Araneoidea</taxon>
        <taxon>Araneidae</taxon>
        <taxon>Araneus</taxon>
    </lineage>
</organism>
<comment type="caution">
    <text evidence="4">The sequence shown here is derived from an EMBL/GenBank/DDBJ whole genome shotgun (WGS) entry which is preliminary data.</text>
</comment>
<feature type="compositionally biased region" description="Polar residues" evidence="2">
    <location>
        <begin position="20"/>
        <end position="31"/>
    </location>
</feature>
<proteinExistence type="predicted"/>
<evidence type="ECO:0000256" key="2">
    <source>
        <dbReference type="SAM" id="MobiDB-lite"/>
    </source>
</evidence>
<feature type="compositionally biased region" description="Polar residues" evidence="2">
    <location>
        <begin position="591"/>
        <end position="611"/>
    </location>
</feature>
<dbReference type="Gene3D" id="1.10.10.2590">
    <property type="entry name" value="BEN domain"/>
    <property type="match status" value="1"/>
</dbReference>
<feature type="compositionally biased region" description="Acidic residues" evidence="2">
    <location>
        <begin position="240"/>
        <end position="269"/>
    </location>
</feature>
<accession>A0A4Y2DXR7</accession>
<evidence type="ECO:0000313" key="5">
    <source>
        <dbReference type="Proteomes" id="UP000499080"/>
    </source>
</evidence>
<dbReference type="Pfam" id="PF10523">
    <property type="entry name" value="BEN"/>
    <property type="match status" value="1"/>
</dbReference>
<keyword evidence="5" id="KW-1185">Reference proteome</keyword>
<dbReference type="OrthoDB" id="6432086at2759"/>
<feature type="compositionally biased region" description="Polar residues" evidence="2">
    <location>
        <begin position="91"/>
        <end position="100"/>
    </location>
</feature>
<feature type="coiled-coil region" evidence="1">
    <location>
        <begin position="1164"/>
        <end position="1198"/>
    </location>
</feature>